<gene>
    <name evidence="1" type="ordered locus">Prede_2488</name>
    <name evidence="2" type="ordered locus">Prede_2601</name>
    <name evidence="3" type="ORF">HMPREF9136_2732</name>
</gene>
<sequence length="57" mass="6207">MKAKEYLKTLGLVIVTFPLVVVASCLTWTGCIIKSAGFLAMLDIDSANNELKSFIDN</sequence>
<evidence type="ECO:0000313" key="4">
    <source>
        <dbReference type="Proteomes" id="UP000007820"/>
    </source>
</evidence>
<dbReference type="Proteomes" id="UP000010862">
    <property type="component" value="Chromosome 2"/>
</dbReference>
<proteinExistence type="predicted"/>
<dbReference type="Proteomes" id="UP000007820">
    <property type="component" value="Unassembled WGS sequence"/>
</dbReference>
<dbReference type="EMBL" id="AFPW01000053">
    <property type="protein sequence ID" value="EGQ11470.1"/>
    <property type="molecule type" value="Genomic_DNA"/>
</dbReference>
<dbReference type="PROSITE" id="PS51257">
    <property type="entry name" value="PROKAR_LIPOPROTEIN"/>
    <property type="match status" value="1"/>
</dbReference>
<reference evidence="3 4" key="1">
    <citation type="submission" date="2011-04" db="EMBL/GenBank/DDBJ databases">
        <authorList>
            <person name="Muzny D."/>
            <person name="Qin X."/>
            <person name="Deng J."/>
            <person name="Jiang H."/>
            <person name="Liu Y."/>
            <person name="Qu J."/>
            <person name="Song X.-Z."/>
            <person name="Zhang L."/>
            <person name="Thornton R."/>
            <person name="Coyle M."/>
            <person name="Francisco L."/>
            <person name="Jackson L."/>
            <person name="Javaid M."/>
            <person name="Korchina V."/>
            <person name="Kovar C."/>
            <person name="Mata R."/>
            <person name="Mathew T."/>
            <person name="Ngo R."/>
            <person name="Nguyen L."/>
            <person name="Nguyen N."/>
            <person name="Okwuonu G."/>
            <person name="Ongeri F."/>
            <person name="Pham C."/>
            <person name="Simmons D."/>
            <person name="Wilczek-Boney K."/>
            <person name="Hale W."/>
            <person name="Jakkamsetti A."/>
            <person name="Pham P."/>
            <person name="Ruth R."/>
            <person name="San Lucas F."/>
            <person name="Warren J."/>
            <person name="Zhang J."/>
            <person name="Zhao Z."/>
            <person name="Zhou C."/>
            <person name="Zhu D."/>
            <person name="Lee S."/>
            <person name="Bess C."/>
            <person name="Blankenburg K."/>
            <person name="Forbes L."/>
            <person name="Fu Q."/>
            <person name="Gubbala S."/>
            <person name="Hirani K."/>
            <person name="Jayaseelan J.C."/>
            <person name="Lara F."/>
            <person name="Munidasa M."/>
            <person name="Palculict T."/>
            <person name="Patil S."/>
            <person name="Pu L.-L."/>
            <person name="Saada N."/>
            <person name="Tang L."/>
            <person name="Weissenberger G."/>
            <person name="Zhu Y."/>
            <person name="Hemphill L."/>
            <person name="Shang Y."/>
            <person name="Youmans B."/>
            <person name="Ayvaz T."/>
            <person name="Ross M."/>
            <person name="Santibanez J."/>
            <person name="Aqrawi P."/>
            <person name="Gross S."/>
            <person name="Joshi V."/>
            <person name="Fowler G."/>
            <person name="Nazareth L."/>
            <person name="Reid J."/>
            <person name="Worley K."/>
            <person name="Petrosino J."/>
            <person name="Highlander S."/>
            <person name="Gibbs R."/>
        </authorList>
    </citation>
    <scope>NUCLEOTIDE SEQUENCE [LARGE SCALE GENOMIC DNA]</scope>
    <source>
        <strain evidence="3 4">DSM 3688</strain>
    </source>
</reference>
<dbReference type="HOGENOM" id="CLU_2992865_0_0_10"/>
<name>F9D7A4_PREDD</name>
<accession>F9D7A4</accession>
<dbReference type="EMBL" id="CP003369">
    <property type="protein sequence ID" value="AGB29734.1"/>
    <property type="molecule type" value="Genomic_DNA"/>
</dbReference>
<protein>
    <submittedName>
        <fullName evidence="3">Uncharacterized protein</fullName>
    </submittedName>
</protein>
<keyword evidence="5" id="KW-1185">Reference proteome</keyword>
<dbReference type="RefSeq" id="WP_005847893.1">
    <property type="nucleotide sequence ID" value="NC_019968.1"/>
</dbReference>
<dbReference type="KEGG" id="pdt:Prede_2601"/>
<dbReference type="PATRIC" id="fig|908937.9.peg.2630"/>
<evidence type="ECO:0000313" key="3">
    <source>
        <dbReference type="EMBL" id="EGQ11470.1"/>
    </source>
</evidence>
<dbReference type="AlphaFoldDB" id="F9D7A4"/>
<dbReference type="STRING" id="908937.Prede_2488"/>
<evidence type="ECO:0000313" key="1">
    <source>
        <dbReference type="EMBL" id="AGB29734.1"/>
    </source>
</evidence>
<organism evidence="3 4">
    <name type="scientific">Prevotella dentalis (strain ATCC 49559 / DSM 3688 / JCM 13448 / NCTC 12043 / ES 2772)</name>
    <name type="common">Mitsuokella dentalis</name>
    <dbReference type="NCBI Taxonomy" id="908937"/>
    <lineage>
        <taxon>Bacteria</taxon>
        <taxon>Pseudomonadati</taxon>
        <taxon>Bacteroidota</taxon>
        <taxon>Bacteroidia</taxon>
        <taxon>Bacteroidales</taxon>
        <taxon>Prevotellaceae</taxon>
        <taxon>Prevotella</taxon>
    </lineage>
</organism>
<evidence type="ECO:0000313" key="2">
    <source>
        <dbReference type="EMBL" id="AGB29835.1"/>
    </source>
</evidence>
<dbReference type="EMBL" id="CP003369">
    <property type="protein sequence ID" value="AGB29835.1"/>
    <property type="molecule type" value="Genomic_DNA"/>
</dbReference>
<reference evidence="1" key="2">
    <citation type="submission" date="2012-02" db="EMBL/GenBank/DDBJ databases">
        <title>Complete sequence of chromosome 2 of Prevotella dentalis DSM 3688.</title>
        <authorList>
            <consortium name="US DOE Joint Genome Institute (JGI-PGF)"/>
            <person name="Lucas S."/>
            <person name="Copeland A."/>
            <person name="Lapidus A."/>
            <person name="Glavina del Rio T."/>
            <person name="Dalin E."/>
            <person name="Tice H."/>
            <person name="Bruce D."/>
            <person name="Goodwin L."/>
            <person name="Pitluck S."/>
            <person name="Peters L."/>
            <person name="Mikhailova N."/>
            <person name="Chertkov O."/>
            <person name="Kyrpides N."/>
            <person name="Mavromatis K."/>
            <person name="Ivanova N."/>
            <person name="Brettin T."/>
            <person name="Detter J.C."/>
            <person name="Han C."/>
            <person name="Larimer F."/>
            <person name="Land M."/>
            <person name="Hauser L."/>
            <person name="Markowitz V."/>
            <person name="Cheng J.-F."/>
            <person name="Hugenholtz P."/>
            <person name="Woyke T."/>
            <person name="Wu D."/>
            <person name="Gronow S."/>
            <person name="Wellnitz S."/>
            <person name="Brambilla E."/>
            <person name="Klenk H.-P."/>
            <person name="Eisen J.A."/>
        </authorList>
    </citation>
    <scope>NUCLEOTIDE SEQUENCE</scope>
    <source>
        <strain evidence="1">DSM 3688</strain>
    </source>
</reference>
<evidence type="ECO:0000313" key="5">
    <source>
        <dbReference type="Proteomes" id="UP000010862"/>
    </source>
</evidence>
<dbReference type="KEGG" id="pdt:Prede_2488"/>